<reference evidence="3" key="1">
    <citation type="journal article" date="2017" name="Cell">
        <title>Insights into land plant evolution garnered from the Marchantia polymorpha genome.</title>
        <authorList>
            <person name="Bowman J.L."/>
            <person name="Kohchi T."/>
            <person name="Yamato K.T."/>
            <person name="Jenkins J."/>
            <person name="Shu S."/>
            <person name="Ishizaki K."/>
            <person name="Yamaoka S."/>
            <person name="Nishihama R."/>
            <person name="Nakamura Y."/>
            <person name="Berger F."/>
            <person name="Adam C."/>
            <person name="Aki S.S."/>
            <person name="Althoff F."/>
            <person name="Araki T."/>
            <person name="Arteaga-Vazquez M.A."/>
            <person name="Balasubrmanian S."/>
            <person name="Barry K."/>
            <person name="Bauer D."/>
            <person name="Boehm C.R."/>
            <person name="Briginshaw L."/>
            <person name="Caballero-Perez J."/>
            <person name="Catarino B."/>
            <person name="Chen F."/>
            <person name="Chiyoda S."/>
            <person name="Chovatia M."/>
            <person name="Davies K.M."/>
            <person name="Delmans M."/>
            <person name="Demura T."/>
            <person name="Dierschke T."/>
            <person name="Dolan L."/>
            <person name="Dorantes-Acosta A.E."/>
            <person name="Eklund D.M."/>
            <person name="Florent S.N."/>
            <person name="Flores-Sandoval E."/>
            <person name="Fujiyama A."/>
            <person name="Fukuzawa H."/>
            <person name="Galik B."/>
            <person name="Grimanelli D."/>
            <person name="Grimwood J."/>
            <person name="Grossniklaus U."/>
            <person name="Hamada T."/>
            <person name="Haseloff J."/>
            <person name="Hetherington A.J."/>
            <person name="Higo A."/>
            <person name="Hirakawa Y."/>
            <person name="Hundley H.N."/>
            <person name="Ikeda Y."/>
            <person name="Inoue K."/>
            <person name="Inoue S.I."/>
            <person name="Ishida S."/>
            <person name="Jia Q."/>
            <person name="Kakita M."/>
            <person name="Kanazawa T."/>
            <person name="Kawai Y."/>
            <person name="Kawashima T."/>
            <person name="Kennedy M."/>
            <person name="Kinose K."/>
            <person name="Kinoshita T."/>
            <person name="Kohara Y."/>
            <person name="Koide E."/>
            <person name="Komatsu K."/>
            <person name="Kopischke S."/>
            <person name="Kubo M."/>
            <person name="Kyozuka J."/>
            <person name="Lagercrantz U."/>
            <person name="Lin S.S."/>
            <person name="Lindquist E."/>
            <person name="Lipzen A.M."/>
            <person name="Lu C.W."/>
            <person name="De Luna E."/>
            <person name="Martienssen R.A."/>
            <person name="Minamino N."/>
            <person name="Mizutani M."/>
            <person name="Mizutani M."/>
            <person name="Mochizuki N."/>
            <person name="Monte I."/>
            <person name="Mosher R."/>
            <person name="Nagasaki H."/>
            <person name="Nakagami H."/>
            <person name="Naramoto S."/>
            <person name="Nishitani K."/>
            <person name="Ohtani M."/>
            <person name="Okamoto T."/>
            <person name="Okumura M."/>
            <person name="Phillips J."/>
            <person name="Pollak B."/>
            <person name="Reinders A."/>
            <person name="Rovekamp M."/>
            <person name="Sano R."/>
            <person name="Sawa S."/>
            <person name="Schmid M.W."/>
            <person name="Shirakawa M."/>
            <person name="Solano R."/>
            <person name="Spunde A."/>
            <person name="Suetsugu N."/>
            <person name="Sugano S."/>
            <person name="Sugiyama A."/>
            <person name="Sun R."/>
            <person name="Suzuki Y."/>
            <person name="Takenaka M."/>
            <person name="Takezawa D."/>
            <person name="Tomogane H."/>
            <person name="Tsuzuki M."/>
            <person name="Ueda T."/>
            <person name="Umeda M."/>
            <person name="Ward J.M."/>
            <person name="Watanabe Y."/>
            <person name="Yazaki K."/>
            <person name="Yokoyama R."/>
            <person name="Yoshitake Y."/>
            <person name="Yotsui I."/>
            <person name="Zachgo S."/>
            <person name="Schmutz J."/>
        </authorList>
    </citation>
    <scope>NUCLEOTIDE SEQUENCE [LARGE SCALE GENOMIC DNA]</scope>
    <source>
        <strain evidence="3">Tak-1</strain>
    </source>
</reference>
<sequence length="172" mass="19751">MQLTFLCSDKENLSFAAHLPVLALHLCLCASQLLYHLLRSSSKRTKAEESFTGSSRSSAIIHSMIMFILQRLSSPVNMFYSLLDGFRKSQSRDREQSCKVFREFSLECHLNCSCLDWMCLGGFIPVRLDGIFPFFLVCWWDFPNLEMQRSTQDSMEGTRLAVNGQRGFVENI</sequence>
<evidence type="ECO:0000313" key="3">
    <source>
        <dbReference type="Proteomes" id="UP000244005"/>
    </source>
</evidence>
<dbReference type="Proteomes" id="UP000244005">
    <property type="component" value="Unassembled WGS sequence"/>
</dbReference>
<proteinExistence type="predicted"/>
<dbReference type="AlphaFoldDB" id="A0A2R6XLP0"/>
<keyword evidence="1" id="KW-1133">Transmembrane helix</keyword>
<protein>
    <submittedName>
        <fullName evidence="2">Uncharacterized protein</fullName>
    </submittedName>
</protein>
<keyword evidence="1" id="KW-0812">Transmembrane</keyword>
<gene>
    <name evidence="2" type="ORF">MARPO_0009s0103</name>
</gene>
<accession>A0A2R6XLP0</accession>
<evidence type="ECO:0000256" key="1">
    <source>
        <dbReference type="SAM" id="Phobius"/>
    </source>
</evidence>
<feature type="transmembrane region" description="Helical" evidence="1">
    <location>
        <begin position="15"/>
        <end position="38"/>
    </location>
</feature>
<keyword evidence="3" id="KW-1185">Reference proteome</keyword>
<name>A0A2R6XLP0_MARPO</name>
<dbReference type="EMBL" id="KZ772681">
    <property type="protein sequence ID" value="PTQ46999.1"/>
    <property type="molecule type" value="Genomic_DNA"/>
</dbReference>
<organism evidence="2 3">
    <name type="scientific">Marchantia polymorpha</name>
    <name type="common">Common liverwort</name>
    <name type="synonym">Marchantia aquatica</name>
    <dbReference type="NCBI Taxonomy" id="3197"/>
    <lineage>
        <taxon>Eukaryota</taxon>
        <taxon>Viridiplantae</taxon>
        <taxon>Streptophyta</taxon>
        <taxon>Embryophyta</taxon>
        <taxon>Marchantiophyta</taxon>
        <taxon>Marchantiopsida</taxon>
        <taxon>Marchantiidae</taxon>
        <taxon>Marchantiales</taxon>
        <taxon>Marchantiaceae</taxon>
        <taxon>Marchantia</taxon>
    </lineage>
</organism>
<dbReference type="Gramene" id="Mp7g14180.1">
    <property type="protein sequence ID" value="Mp7g14180.1.cds"/>
    <property type="gene ID" value="Mp7g14180"/>
</dbReference>
<evidence type="ECO:0000313" key="2">
    <source>
        <dbReference type="EMBL" id="PTQ46999.1"/>
    </source>
</evidence>
<keyword evidence="1" id="KW-0472">Membrane</keyword>